<dbReference type="InterPro" id="IPR050736">
    <property type="entry name" value="Sensor_HK_Regulatory"/>
</dbReference>
<dbReference type="InterPro" id="IPR003661">
    <property type="entry name" value="HisK_dim/P_dom"/>
</dbReference>
<evidence type="ECO:0000256" key="5">
    <source>
        <dbReference type="ARBA" id="ARBA00022777"/>
    </source>
</evidence>
<dbReference type="InterPro" id="IPR005467">
    <property type="entry name" value="His_kinase_dom"/>
</dbReference>
<dbReference type="SMART" id="SM00387">
    <property type="entry name" value="HATPase_c"/>
    <property type="match status" value="1"/>
</dbReference>
<dbReference type="SMART" id="SM00388">
    <property type="entry name" value="HisKA"/>
    <property type="match status" value="1"/>
</dbReference>
<reference evidence="10" key="1">
    <citation type="submission" date="2018-08" db="EMBL/GenBank/DDBJ databases">
        <title>Thalassotalea euphylliae genome.</title>
        <authorList>
            <person name="Summers S."/>
            <person name="Rice S.A."/>
            <person name="Freckelton M.L."/>
            <person name="Nedved B.T."/>
            <person name="Hadfield M.G."/>
        </authorList>
    </citation>
    <scope>NUCLEOTIDE SEQUENCE [LARGE SCALE GENOMIC DNA]</scope>
    <source>
        <strain evidence="10">H3</strain>
    </source>
</reference>
<evidence type="ECO:0000256" key="3">
    <source>
        <dbReference type="ARBA" id="ARBA00022553"/>
    </source>
</evidence>
<dbReference type="Pfam" id="PF00512">
    <property type="entry name" value="HisKA"/>
    <property type="match status" value="1"/>
</dbReference>
<dbReference type="InterPro" id="IPR003594">
    <property type="entry name" value="HATPase_dom"/>
</dbReference>
<keyword evidence="5 9" id="KW-0418">Kinase</keyword>
<dbReference type="SUPFAM" id="SSF47384">
    <property type="entry name" value="Homodimeric domain of signal transducing histidine kinase"/>
    <property type="match status" value="1"/>
</dbReference>
<organism evidence="9 10">
    <name type="scientific">Thalassotalea euphylliae</name>
    <dbReference type="NCBI Taxonomy" id="1655234"/>
    <lineage>
        <taxon>Bacteria</taxon>
        <taxon>Pseudomonadati</taxon>
        <taxon>Pseudomonadota</taxon>
        <taxon>Gammaproteobacteria</taxon>
        <taxon>Alteromonadales</taxon>
        <taxon>Colwelliaceae</taxon>
        <taxon>Thalassotalea</taxon>
    </lineage>
</organism>
<comment type="caution">
    <text evidence="9">The sequence shown here is derived from an EMBL/GenBank/DDBJ whole genome shotgun (WGS) entry which is preliminary data.</text>
</comment>
<dbReference type="Gene3D" id="3.30.565.10">
    <property type="entry name" value="Histidine kinase-like ATPase, C-terminal domain"/>
    <property type="match status" value="1"/>
</dbReference>
<dbReference type="EMBL" id="QUOT01000001">
    <property type="protein sequence ID" value="REL30676.1"/>
    <property type="molecule type" value="Genomic_DNA"/>
</dbReference>
<dbReference type="InterPro" id="IPR036890">
    <property type="entry name" value="HATPase_C_sf"/>
</dbReference>
<sequence>MKVIANSLYQRLAISVTLTFALLGYLFFWWSSSLAQQSQFQAEQKLHIELAEHLAQDNPLLQDGVYDKPALENLFHTLMLLGPAFEFYFLDPSGKILTYSAKPDKIKRKSVDLTPISQLIDAPHQVPIFGDDPRHLSRKKIFSAAPVYKGEKLQGYLYVIIGGEIYDSTYAKVKSDQQLLEHLSLLGGSLLLLLILLLMLFRSFTSPIRRLVRDINNIRDANFDQEKISLNHWRANSAITVDQAVTEAAYDEFKESTKQNEVEQLGANFVAMVEQINSQFQQLKHNDKIRRELLAHLSHDLRTPLAAMKGYVETLSLKNEELNSEQRQQYINTALRNVEQLKLLIDQIFELAHLEDGQVSVNNEAFAVGELLHDIIAKFALKAQQKHINLSLLPDHCERVVYSDIAKLERILTNLIENALRHTPENGNINVQITPVNDKLRISVVDTGTGIHQKDLAYIFDARYRASNAQGEKNRHAGLGLAISKRLSQLLNSDLSVTSELGKGSAFSLTLAQAS</sequence>
<evidence type="ECO:0000256" key="7">
    <source>
        <dbReference type="SAM" id="Phobius"/>
    </source>
</evidence>
<dbReference type="Proteomes" id="UP000256899">
    <property type="component" value="Unassembled WGS sequence"/>
</dbReference>
<evidence type="ECO:0000256" key="1">
    <source>
        <dbReference type="ARBA" id="ARBA00000085"/>
    </source>
</evidence>
<dbReference type="GO" id="GO:0000155">
    <property type="term" value="F:phosphorelay sensor kinase activity"/>
    <property type="evidence" value="ECO:0007669"/>
    <property type="project" value="InterPro"/>
</dbReference>
<keyword evidence="4" id="KW-0808">Transferase</keyword>
<keyword evidence="6" id="KW-0902">Two-component regulatory system</keyword>
<dbReference type="InterPro" id="IPR004358">
    <property type="entry name" value="Sig_transdc_His_kin-like_C"/>
</dbReference>
<dbReference type="AlphaFoldDB" id="A0A3E0U157"/>
<dbReference type="CDD" id="cd00075">
    <property type="entry name" value="HATPase"/>
    <property type="match status" value="1"/>
</dbReference>
<dbReference type="PANTHER" id="PTHR43711:SF26">
    <property type="entry name" value="SENSOR HISTIDINE KINASE RCSC"/>
    <property type="match status" value="1"/>
</dbReference>
<accession>A0A3E0U157</accession>
<feature type="domain" description="Histidine kinase" evidence="8">
    <location>
        <begin position="296"/>
        <end position="515"/>
    </location>
</feature>
<keyword evidence="3" id="KW-0597">Phosphoprotein</keyword>
<evidence type="ECO:0000313" key="9">
    <source>
        <dbReference type="EMBL" id="REL30676.1"/>
    </source>
</evidence>
<dbReference type="InterPro" id="IPR036097">
    <property type="entry name" value="HisK_dim/P_sf"/>
</dbReference>
<keyword evidence="7" id="KW-1133">Transmembrane helix</keyword>
<proteinExistence type="predicted"/>
<protein>
    <recommendedName>
        <fullName evidence="2">histidine kinase</fullName>
        <ecNumber evidence="2">2.7.13.3</ecNumber>
    </recommendedName>
</protein>
<evidence type="ECO:0000256" key="4">
    <source>
        <dbReference type="ARBA" id="ARBA00022679"/>
    </source>
</evidence>
<dbReference type="SUPFAM" id="SSF55874">
    <property type="entry name" value="ATPase domain of HSP90 chaperone/DNA topoisomerase II/histidine kinase"/>
    <property type="match status" value="1"/>
</dbReference>
<keyword evidence="7" id="KW-0812">Transmembrane</keyword>
<keyword evidence="7" id="KW-0472">Membrane</keyword>
<feature type="transmembrane region" description="Helical" evidence="7">
    <location>
        <begin position="183"/>
        <end position="201"/>
    </location>
</feature>
<feature type="transmembrane region" description="Helical" evidence="7">
    <location>
        <begin position="12"/>
        <end position="30"/>
    </location>
</feature>
<dbReference type="EC" id="2.7.13.3" evidence="2"/>
<dbReference type="Gene3D" id="6.10.340.10">
    <property type="match status" value="1"/>
</dbReference>
<evidence type="ECO:0000313" key="10">
    <source>
        <dbReference type="Proteomes" id="UP000256899"/>
    </source>
</evidence>
<comment type="catalytic activity">
    <reaction evidence="1">
        <text>ATP + protein L-histidine = ADP + protein N-phospho-L-histidine.</text>
        <dbReference type="EC" id="2.7.13.3"/>
    </reaction>
</comment>
<dbReference type="Gene3D" id="1.10.287.130">
    <property type="match status" value="1"/>
</dbReference>
<dbReference type="CDD" id="cd00082">
    <property type="entry name" value="HisKA"/>
    <property type="match status" value="1"/>
</dbReference>
<gene>
    <name evidence="9" type="ORF">DXX94_08095</name>
</gene>
<evidence type="ECO:0000259" key="8">
    <source>
        <dbReference type="PROSITE" id="PS50109"/>
    </source>
</evidence>
<evidence type="ECO:0000256" key="6">
    <source>
        <dbReference type="ARBA" id="ARBA00023012"/>
    </source>
</evidence>
<name>A0A3E0U157_9GAMM</name>
<dbReference type="PRINTS" id="PR00344">
    <property type="entry name" value="BCTRLSENSOR"/>
</dbReference>
<dbReference type="PANTHER" id="PTHR43711">
    <property type="entry name" value="TWO-COMPONENT HISTIDINE KINASE"/>
    <property type="match status" value="1"/>
</dbReference>
<keyword evidence="10" id="KW-1185">Reference proteome</keyword>
<dbReference type="PROSITE" id="PS50109">
    <property type="entry name" value="HIS_KIN"/>
    <property type="match status" value="1"/>
</dbReference>
<dbReference type="Pfam" id="PF02518">
    <property type="entry name" value="HATPase_c"/>
    <property type="match status" value="1"/>
</dbReference>
<evidence type="ECO:0000256" key="2">
    <source>
        <dbReference type="ARBA" id="ARBA00012438"/>
    </source>
</evidence>